<dbReference type="Gene3D" id="2.60.40.1140">
    <property type="entry name" value="Collagen-binding surface protein Cna, B-type domain"/>
    <property type="match status" value="1"/>
</dbReference>
<dbReference type="InterPro" id="IPR011252">
    <property type="entry name" value="Fibrogen-bd_dom1"/>
</dbReference>
<dbReference type="AlphaFoldDB" id="A0AAU9CEL2"/>
<dbReference type="InterPro" id="IPR008454">
    <property type="entry name" value="Collagen-bd_Cna-like_B-typ_dom"/>
</dbReference>
<dbReference type="GO" id="GO:0005518">
    <property type="term" value="F:collagen binding"/>
    <property type="evidence" value="ECO:0007669"/>
    <property type="project" value="InterPro"/>
</dbReference>
<dbReference type="Pfam" id="PF17802">
    <property type="entry name" value="SpaA"/>
    <property type="match status" value="1"/>
</dbReference>
<dbReference type="SUPFAM" id="SSF49401">
    <property type="entry name" value="Bacterial adhesins"/>
    <property type="match status" value="2"/>
</dbReference>
<sequence>MKRKPIVYILFGVLIASITLLSGITSAIARPSSTPKPVDVNVERFSFQNLNHEDTDRIYYTDRFYLAMTWDASASGDGLHEGDYFDMALPDQMVFPSESTARDFNIYGEDGTTVIAKAHVEPGATGGGTVRVTFTNWVEGRRNVRGSIYLAARFDITKLKLDEKNTIHATVAGKVIEKNIDVAGPRDIQNEVLAKWGSPDANNPEAHWTVRINHDKQNLTGAKISDRLSGGTGSEKYIADSFILRKVEMNARGHVTRVLETVDTAGRLTISPDGRSYSVDLGDLNGDSYQLNYRTTYTRGTVLRNEVNLASSEKSDTRSSTVRTADSGGQGQGELGGKIRIIKTSSEDDSLRLPGAVFEVQRPDGTTFELTTGEDGTIVSGIITPGTYKVREKSAPVGYEKSDKVYEVQVQGEGLEASVTVTNDPVRTAVSVTKVWKGRIAESVTMHLYADGQDTGKTLTLSGVNAWKGNFGGLRKFAADGHEIAYTVTEDPVEGYDSEIAGDATEGFTVTNTLREVPKEDPEKPEDPKKPDTKELGSKKTPPVRTRGVPLKAAAIPRTGDEGTLMPAVLVGLATLVVGASAVVMVRQK</sequence>
<dbReference type="Pfam" id="PF05737">
    <property type="entry name" value="Collagen_bind"/>
    <property type="match status" value="1"/>
</dbReference>
<evidence type="ECO:0008006" key="14">
    <source>
        <dbReference type="Google" id="ProtNLM"/>
    </source>
</evidence>
<evidence type="ECO:0000256" key="2">
    <source>
        <dbReference type="ARBA" id="ARBA00022512"/>
    </source>
</evidence>
<proteinExistence type="predicted"/>
<evidence type="ECO:0000259" key="9">
    <source>
        <dbReference type="Pfam" id="PF05738"/>
    </source>
</evidence>
<dbReference type="InterPro" id="IPR041033">
    <property type="entry name" value="SpaA_PFL_dom_1"/>
</dbReference>
<reference evidence="12" key="1">
    <citation type="submission" date="2021-11" db="EMBL/GenBank/DDBJ databases">
        <title>Complete genome sequence of Atopobiaceae bacterium TOC12.</title>
        <authorList>
            <person name="Morinaga K."/>
            <person name="Kusada H."/>
            <person name="Tamaki H."/>
        </authorList>
    </citation>
    <scope>NUCLEOTIDE SEQUENCE</scope>
    <source>
        <strain evidence="12">TOC12</strain>
    </source>
</reference>
<dbReference type="InterPro" id="IPR008966">
    <property type="entry name" value="Adhesion_dom_sf"/>
</dbReference>
<evidence type="ECO:0000256" key="6">
    <source>
        <dbReference type="SAM" id="MobiDB-lite"/>
    </source>
</evidence>
<dbReference type="CDD" id="cd00222">
    <property type="entry name" value="CollagenBindB"/>
    <property type="match status" value="1"/>
</dbReference>
<evidence type="ECO:0000259" key="11">
    <source>
        <dbReference type="Pfam" id="PF17961"/>
    </source>
</evidence>
<evidence type="ECO:0000313" key="13">
    <source>
        <dbReference type="Proteomes" id="UP001431186"/>
    </source>
</evidence>
<evidence type="ECO:0000256" key="7">
    <source>
        <dbReference type="SAM" id="Phobius"/>
    </source>
</evidence>
<keyword evidence="7" id="KW-0472">Membrane</keyword>
<keyword evidence="3" id="KW-0964">Secreted</keyword>
<dbReference type="InterPro" id="IPR008456">
    <property type="entry name" value="Collagen-bd_dom"/>
</dbReference>
<keyword evidence="7" id="KW-0812">Transmembrane</keyword>
<dbReference type="Pfam" id="PF17961">
    <property type="entry name" value="Big_8"/>
    <property type="match status" value="1"/>
</dbReference>
<feature type="region of interest" description="Disordered" evidence="6">
    <location>
        <begin position="517"/>
        <end position="555"/>
    </location>
</feature>
<protein>
    <recommendedName>
        <fullName evidence="14">LPXTG-motif cell wall-anchored protein</fullName>
    </recommendedName>
</protein>
<feature type="compositionally biased region" description="Polar residues" evidence="6">
    <location>
        <begin position="310"/>
        <end position="324"/>
    </location>
</feature>
<keyword evidence="5" id="KW-0572">Peptidoglycan-anchor</keyword>
<dbReference type="Gene3D" id="2.60.40.740">
    <property type="match status" value="1"/>
</dbReference>
<gene>
    <name evidence="12" type="ORF">ATTO_11720</name>
</gene>
<keyword evidence="13" id="KW-1185">Reference proteome</keyword>
<dbReference type="Pfam" id="PF05738">
    <property type="entry name" value="Cna_B"/>
    <property type="match status" value="1"/>
</dbReference>
<keyword evidence="4" id="KW-0732">Signal</keyword>
<dbReference type="RefSeq" id="WP_265591337.1">
    <property type="nucleotide sequence ID" value="NZ_AP025285.1"/>
</dbReference>
<feature type="domain" description="SpaA-like prealbumin fold" evidence="10">
    <location>
        <begin position="337"/>
        <end position="424"/>
    </location>
</feature>
<evidence type="ECO:0000313" key="12">
    <source>
        <dbReference type="EMBL" id="BDC91300.1"/>
    </source>
</evidence>
<evidence type="ECO:0000256" key="3">
    <source>
        <dbReference type="ARBA" id="ARBA00022525"/>
    </source>
</evidence>
<feature type="domain" description="CNA-B" evidence="9">
    <location>
        <begin position="430"/>
        <end position="513"/>
    </location>
</feature>
<dbReference type="InterPro" id="IPR041171">
    <property type="entry name" value="SDR_Ig"/>
</dbReference>
<dbReference type="SUPFAM" id="SSF49478">
    <property type="entry name" value="Cna protein B-type domain"/>
    <property type="match status" value="2"/>
</dbReference>
<name>A0AAU9CEL2_9ACTN</name>
<evidence type="ECO:0000259" key="10">
    <source>
        <dbReference type="Pfam" id="PF17802"/>
    </source>
</evidence>
<dbReference type="EMBL" id="AP025285">
    <property type="protein sequence ID" value="BDC91300.1"/>
    <property type="molecule type" value="Genomic_DNA"/>
</dbReference>
<dbReference type="GO" id="GO:0007155">
    <property type="term" value="P:cell adhesion"/>
    <property type="evidence" value="ECO:0007669"/>
    <property type="project" value="InterPro"/>
</dbReference>
<dbReference type="Gene3D" id="2.60.40.1280">
    <property type="match status" value="1"/>
</dbReference>
<dbReference type="GO" id="GO:0005975">
    <property type="term" value="P:carbohydrate metabolic process"/>
    <property type="evidence" value="ECO:0007669"/>
    <property type="project" value="UniProtKB-ARBA"/>
</dbReference>
<dbReference type="Proteomes" id="UP001431186">
    <property type="component" value="Chromosome"/>
</dbReference>
<accession>A0AAU9CEL2</accession>
<evidence type="ECO:0000256" key="5">
    <source>
        <dbReference type="ARBA" id="ARBA00023088"/>
    </source>
</evidence>
<evidence type="ECO:0000259" key="8">
    <source>
        <dbReference type="Pfam" id="PF05737"/>
    </source>
</evidence>
<dbReference type="Gene3D" id="2.60.40.10">
    <property type="entry name" value="Immunoglobulins"/>
    <property type="match status" value="1"/>
</dbReference>
<dbReference type="InterPro" id="IPR013783">
    <property type="entry name" value="Ig-like_fold"/>
</dbReference>
<evidence type="ECO:0000256" key="1">
    <source>
        <dbReference type="ARBA" id="ARBA00004168"/>
    </source>
</evidence>
<feature type="domain" description="SDR-like Ig" evidence="11">
    <location>
        <begin position="60"/>
        <end position="160"/>
    </location>
</feature>
<feature type="domain" description="Collagen binding" evidence="8">
    <location>
        <begin position="191"/>
        <end position="312"/>
    </location>
</feature>
<keyword evidence="2" id="KW-0134">Cell wall</keyword>
<dbReference type="KEGG" id="lcal:ATTO_11720"/>
<evidence type="ECO:0000256" key="4">
    <source>
        <dbReference type="ARBA" id="ARBA00022729"/>
    </source>
</evidence>
<feature type="region of interest" description="Disordered" evidence="6">
    <location>
        <begin position="310"/>
        <end position="338"/>
    </location>
</feature>
<feature type="compositionally biased region" description="Basic and acidic residues" evidence="6">
    <location>
        <begin position="517"/>
        <end position="538"/>
    </location>
</feature>
<keyword evidence="7" id="KW-1133">Transmembrane helix</keyword>
<comment type="subcellular location">
    <subcellularLocation>
        <location evidence="1">Secreted</location>
        <location evidence="1">Cell wall</location>
        <topology evidence="1">Peptidoglycan-anchor</topology>
    </subcellularLocation>
</comment>
<feature type="transmembrane region" description="Helical" evidence="7">
    <location>
        <begin position="565"/>
        <end position="586"/>
    </location>
</feature>
<organism evidence="12 13">
    <name type="scientific">Leptogranulimonas caecicola</name>
    <dbReference type="NCBI Taxonomy" id="2894156"/>
    <lineage>
        <taxon>Bacteria</taxon>
        <taxon>Bacillati</taxon>
        <taxon>Actinomycetota</taxon>
        <taxon>Coriobacteriia</taxon>
        <taxon>Coriobacteriales</taxon>
        <taxon>Kribbibacteriaceae</taxon>
        <taxon>Leptogranulimonas</taxon>
    </lineage>
</organism>